<dbReference type="AlphaFoldDB" id="A0A224YKX8"/>
<sequence>MYEKLHPAGVFTRHQGSHDTTSSTRLRVYYSASRKETGSIAQCDRKEGRKKSSMPGIGRQNLWSSLRITHEIYFALRAHSDSDSPKFFSAGLTRTHTHQNFLQPDSLGLKLTKTLLTRTHSDSDSRLNLSLSESE</sequence>
<dbReference type="EMBL" id="GFPF01003468">
    <property type="protein sequence ID" value="MAA14614.1"/>
    <property type="molecule type" value="Transcribed_RNA"/>
</dbReference>
<accession>A0A224YKX8</accession>
<proteinExistence type="predicted"/>
<name>A0A224YKX8_9ACAR</name>
<reference evidence="1" key="1">
    <citation type="journal article" date="2017" name="Parasit. Vectors">
        <title>Sialotranscriptomics of Rhipicephalus zambeziensis reveals intricate expression profiles of secretory proteins and suggests tight temporal transcriptional regulation during blood-feeding.</title>
        <authorList>
            <person name="de Castro M.H."/>
            <person name="de Klerk D."/>
            <person name="Pienaar R."/>
            <person name="Rees D.J.G."/>
            <person name="Mans B.J."/>
        </authorList>
    </citation>
    <scope>NUCLEOTIDE SEQUENCE</scope>
    <source>
        <tissue evidence="1">Salivary glands</tissue>
    </source>
</reference>
<organism evidence="1">
    <name type="scientific">Rhipicephalus zambeziensis</name>
    <dbReference type="NCBI Taxonomy" id="60191"/>
    <lineage>
        <taxon>Eukaryota</taxon>
        <taxon>Metazoa</taxon>
        <taxon>Ecdysozoa</taxon>
        <taxon>Arthropoda</taxon>
        <taxon>Chelicerata</taxon>
        <taxon>Arachnida</taxon>
        <taxon>Acari</taxon>
        <taxon>Parasitiformes</taxon>
        <taxon>Ixodida</taxon>
        <taxon>Ixodoidea</taxon>
        <taxon>Ixodidae</taxon>
        <taxon>Rhipicephalinae</taxon>
        <taxon>Rhipicephalus</taxon>
        <taxon>Rhipicephalus</taxon>
    </lineage>
</organism>
<protein>
    <submittedName>
        <fullName evidence="1">Uncharacterized protein</fullName>
    </submittedName>
</protein>
<evidence type="ECO:0000313" key="1">
    <source>
        <dbReference type="EMBL" id="MAA14614.1"/>
    </source>
</evidence>